<dbReference type="EMBL" id="CP002542">
    <property type="protein sequence ID" value="AEA43818.1"/>
    <property type="molecule type" value="Genomic_DNA"/>
</dbReference>
<evidence type="ECO:0000313" key="5">
    <source>
        <dbReference type="Proteomes" id="UP000007463"/>
    </source>
</evidence>
<protein>
    <recommendedName>
        <fullName evidence="3">Secretion system C-terminal sorting domain-containing protein</fullName>
    </recommendedName>
</protein>
<dbReference type="OrthoDB" id="1467680at2"/>
<dbReference type="InterPro" id="IPR026444">
    <property type="entry name" value="Secre_tail"/>
</dbReference>
<organism evidence="4 5">
    <name type="scientific">Fluviicola taffensis (strain DSM 16823 / NCIMB 13979 / RW262)</name>
    <dbReference type="NCBI Taxonomy" id="755732"/>
    <lineage>
        <taxon>Bacteria</taxon>
        <taxon>Pseudomonadati</taxon>
        <taxon>Bacteroidota</taxon>
        <taxon>Flavobacteriia</taxon>
        <taxon>Flavobacteriales</taxon>
        <taxon>Crocinitomicaceae</taxon>
        <taxon>Fluviicola</taxon>
    </lineage>
</organism>
<feature type="domain" description="Secretion system C-terminal sorting" evidence="3">
    <location>
        <begin position="184"/>
        <end position="255"/>
    </location>
</feature>
<dbReference type="Proteomes" id="UP000007463">
    <property type="component" value="Chromosome"/>
</dbReference>
<dbReference type="STRING" id="755732.Fluta_1831"/>
<name>F2IIA9_FLUTR</name>
<dbReference type="HOGENOM" id="CLU_1076680_0_0_10"/>
<dbReference type="AlphaFoldDB" id="F2IIA9"/>
<accession>F2IIA9</accession>
<dbReference type="eggNOG" id="COG3291">
    <property type="taxonomic scope" value="Bacteria"/>
</dbReference>
<sequence length="258" mass="27969" precursor="true">MKKIYSLLSLLLLTVSANAQVEIRESNAGAVAVGNDISGTTFTANVTDDQTYIFYFNVKNVSGSDQYLRIKVLELSAPAGWSDGVCWGAYPDDELEGQCYTAAAVNTNPWTTPNPPGVMHAQTIPDQGNGLLWPDIHVYGTGSAHYRYYVMSNQGGFAIDSFDLVVSRTLSIDDNKVAATVSAYPNPANNLLTINTTGIENGNSSVKIVDVLGKLIYNEEMSASSKKIDVSEFKNGVYILTVMDKGAIVQTRRIVVKH</sequence>
<dbReference type="RefSeq" id="WP_013686588.1">
    <property type="nucleotide sequence ID" value="NC_015321.1"/>
</dbReference>
<feature type="signal peptide" evidence="2">
    <location>
        <begin position="1"/>
        <end position="19"/>
    </location>
</feature>
<dbReference type="KEGG" id="fte:Fluta_1831"/>
<proteinExistence type="predicted"/>
<evidence type="ECO:0000256" key="2">
    <source>
        <dbReference type="SAM" id="SignalP"/>
    </source>
</evidence>
<evidence type="ECO:0000259" key="3">
    <source>
        <dbReference type="Pfam" id="PF18962"/>
    </source>
</evidence>
<reference evidence="4 5" key="1">
    <citation type="journal article" date="2011" name="Stand. Genomic Sci.">
        <title>Complete genome sequence of the gliding freshwater bacterium Fluviicola taffensis type strain (RW262).</title>
        <authorList>
            <person name="Woyke T."/>
            <person name="Chertkov O."/>
            <person name="Lapidus A."/>
            <person name="Nolan M."/>
            <person name="Lucas S."/>
            <person name="Del Rio T.G."/>
            <person name="Tice H."/>
            <person name="Cheng J.F."/>
            <person name="Tapia R."/>
            <person name="Han C."/>
            <person name="Goodwin L."/>
            <person name="Pitluck S."/>
            <person name="Liolios K."/>
            <person name="Pagani I."/>
            <person name="Ivanova N."/>
            <person name="Huntemann M."/>
            <person name="Mavromatis K."/>
            <person name="Mikhailova N."/>
            <person name="Pati A."/>
            <person name="Chen A."/>
            <person name="Palaniappan K."/>
            <person name="Land M."/>
            <person name="Hauser L."/>
            <person name="Brambilla E.M."/>
            <person name="Rohde M."/>
            <person name="Mwirichia R."/>
            <person name="Sikorski J."/>
            <person name="Tindall B.J."/>
            <person name="Goker M."/>
            <person name="Bristow J."/>
            <person name="Eisen J.A."/>
            <person name="Markowitz V."/>
            <person name="Hugenholtz P."/>
            <person name="Klenk H.P."/>
            <person name="Kyrpides N.C."/>
        </authorList>
    </citation>
    <scope>NUCLEOTIDE SEQUENCE [LARGE SCALE GENOMIC DNA]</scope>
    <source>
        <strain evidence="5">DSM 16823 / RW262 / RW262</strain>
    </source>
</reference>
<gene>
    <name evidence="4" type="ordered locus">Fluta_1831</name>
</gene>
<keyword evidence="1 2" id="KW-0732">Signal</keyword>
<dbReference type="Pfam" id="PF18962">
    <property type="entry name" value="Por_Secre_tail"/>
    <property type="match status" value="1"/>
</dbReference>
<dbReference type="NCBIfam" id="TIGR04183">
    <property type="entry name" value="Por_Secre_tail"/>
    <property type="match status" value="1"/>
</dbReference>
<reference evidence="5" key="2">
    <citation type="submission" date="2011-02" db="EMBL/GenBank/DDBJ databases">
        <title>The complete genome of Fluviicola taffensis DSM 16823.</title>
        <authorList>
            <consortium name="US DOE Joint Genome Institute (JGI-PGF)"/>
            <person name="Lucas S."/>
            <person name="Copeland A."/>
            <person name="Lapidus A."/>
            <person name="Bruce D."/>
            <person name="Goodwin L."/>
            <person name="Pitluck S."/>
            <person name="Kyrpides N."/>
            <person name="Mavromatis K."/>
            <person name="Ivanova N."/>
            <person name="Mikhailova N."/>
            <person name="Pagani I."/>
            <person name="Chertkov O."/>
            <person name="Detter J.C."/>
            <person name="Han C."/>
            <person name="Tapia R."/>
            <person name="Land M."/>
            <person name="Hauser L."/>
            <person name="Markowitz V."/>
            <person name="Cheng J.-F."/>
            <person name="Hugenholtz P."/>
            <person name="Woyke T."/>
            <person name="Wu D."/>
            <person name="Tindall B."/>
            <person name="Pomrenke H.G."/>
            <person name="Brambilla E."/>
            <person name="Klenk H.-P."/>
            <person name="Eisen J.A."/>
        </authorList>
    </citation>
    <scope>NUCLEOTIDE SEQUENCE [LARGE SCALE GENOMIC DNA]</scope>
    <source>
        <strain evidence="5">DSM 16823 / RW262 / RW262</strain>
    </source>
</reference>
<evidence type="ECO:0000256" key="1">
    <source>
        <dbReference type="ARBA" id="ARBA00022729"/>
    </source>
</evidence>
<keyword evidence="5" id="KW-1185">Reference proteome</keyword>
<evidence type="ECO:0000313" key="4">
    <source>
        <dbReference type="EMBL" id="AEA43818.1"/>
    </source>
</evidence>
<feature type="chain" id="PRO_5003279906" description="Secretion system C-terminal sorting domain-containing protein" evidence="2">
    <location>
        <begin position="20"/>
        <end position="258"/>
    </location>
</feature>